<dbReference type="GO" id="GO:0003735">
    <property type="term" value="F:structural constituent of ribosome"/>
    <property type="evidence" value="ECO:0007669"/>
    <property type="project" value="InterPro"/>
</dbReference>
<dbReference type="SMART" id="SM01386">
    <property type="entry name" value="Ribosomal_S13_N"/>
    <property type="match status" value="1"/>
</dbReference>
<dbReference type="InterPro" id="IPR000589">
    <property type="entry name" value="Ribosomal_uS15"/>
</dbReference>
<dbReference type="FunFam" id="1.10.287.10:FF:000003">
    <property type="entry name" value="40S ribosomal protein S13"/>
    <property type="match status" value="1"/>
</dbReference>
<dbReference type="GO" id="GO:0006412">
    <property type="term" value="P:translation"/>
    <property type="evidence" value="ECO:0007669"/>
    <property type="project" value="UniProtKB-UniRule"/>
</dbReference>
<dbReference type="Pfam" id="PF00312">
    <property type="entry name" value="Ribosomal_S15"/>
    <property type="match status" value="1"/>
</dbReference>
<reference evidence="7" key="1">
    <citation type="journal article" date="2014" name="Genome Biol. Evol.">
        <title>Pangenome evidence for extensive interdomain horizontal transfer affecting lineage core and shell genes in uncultured planktonic thaumarchaeota and euryarchaeota.</title>
        <authorList>
            <person name="Deschamps P."/>
            <person name="Zivanovic Y."/>
            <person name="Moreira D."/>
            <person name="Rodriguez-Valera F."/>
            <person name="Lopez-Garcia P."/>
        </authorList>
    </citation>
    <scope>NUCLEOTIDE SEQUENCE</scope>
</reference>
<gene>
    <name evidence="7" type="primary">RP-S15</name>
    <name evidence="4" type="synonym">rps15</name>
    <name evidence="7" type="synonym">rpsO</name>
</gene>
<evidence type="ECO:0000313" key="7">
    <source>
        <dbReference type="EMBL" id="AIF16923.1"/>
    </source>
</evidence>
<dbReference type="CDD" id="cd00353">
    <property type="entry name" value="Ribosomal_S15p_S13e"/>
    <property type="match status" value="1"/>
</dbReference>
<dbReference type="Pfam" id="PF08069">
    <property type="entry name" value="Ribosomal_S13_N"/>
    <property type="match status" value="1"/>
</dbReference>
<name>A0A075HSS1_9ARCH</name>
<dbReference type="PROSITE" id="PS00362">
    <property type="entry name" value="RIBOSOMAL_S15"/>
    <property type="match status" value="1"/>
</dbReference>
<sequence length="169" mass="19388">MLKIRGISSNVYVSFKNLAVMGRLHTHNHGKSHSIRPLVSEIPSWVKIEAKEIEELIVKYGKEDLTASQIGIKLRDQHSVPLVQPILKKTITQVLEENELKTELPEDLNNVVNKAIGLQKHLKSNKGDRRNVRSLELIEAKVHRLSVYYKKIGRIPKNWKYKSVIANLE</sequence>
<dbReference type="EMBL" id="KF901068">
    <property type="protein sequence ID" value="AIF16923.1"/>
    <property type="molecule type" value="Genomic_DNA"/>
</dbReference>
<dbReference type="InterPro" id="IPR023029">
    <property type="entry name" value="Ribosomal_uS15_arc_euk"/>
</dbReference>
<dbReference type="NCBIfam" id="NF006331">
    <property type="entry name" value="PRK08561.1"/>
    <property type="match status" value="1"/>
</dbReference>
<dbReference type="Gene3D" id="4.10.860.130">
    <property type="match status" value="1"/>
</dbReference>
<dbReference type="GO" id="GO:0070181">
    <property type="term" value="F:small ribosomal subunit rRNA binding"/>
    <property type="evidence" value="ECO:0007669"/>
    <property type="project" value="TreeGrafter"/>
</dbReference>
<proteinExistence type="inferred from homology"/>
<comment type="similarity">
    <text evidence="1 4 5">Belongs to the universal ribosomal protein uS15 family.</text>
</comment>
<dbReference type="PANTHER" id="PTHR11885:SF6">
    <property type="entry name" value="SMALL RIBOSOMAL SUBUNIT PROTEIN US15"/>
    <property type="match status" value="1"/>
</dbReference>
<evidence type="ECO:0000256" key="5">
    <source>
        <dbReference type="RuleBase" id="RU003919"/>
    </source>
</evidence>
<dbReference type="SUPFAM" id="SSF47060">
    <property type="entry name" value="S15/NS1 RNA-binding domain"/>
    <property type="match status" value="1"/>
</dbReference>
<evidence type="ECO:0000256" key="1">
    <source>
        <dbReference type="ARBA" id="ARBA00008434"/>
    </source>
</evidence>
<accession>A0A075HSS1</accession>
<keyword evidence="2 4" id="KW-0689">Ribosomal protein</keyword>
<evidence type="ECO:0000256" key="2">
    <source>
        <dbReference type="ARBA" id="ARBA00022980"/>
    </source>
</evidence>
<evidence type="ECO:0000256" key="3">
    <source>
        <dbReference type="ARBA" id="ARBA00023274"/>
    </source>
</evidence>
<evidence type="ECO:0000259" key="6">
    <source>
        <dbReference type="SMART" id="SM01386"/>
    </source>
</evidence>
<dbReference type="Gene3D" id="1.10.287.10">
    <property type="entry name" value="S15/NS1, RNA-binding"/>
    <property type="match status" value="1"/>
</dbReference>
<dbReference type="InterPro" id="IPR009068">
    <property type="entry name" value="uS15_NS1_RNA-bd_sf"/>
</dbReference>
<feature type="domain" description="Small ribosomal subunit protein uS15 N-terminal" evidence="6">
    <location>
        <begin position="21"/>
        <end position="80"/>
    </location>
</feature>
<evidence type="ECO:0000256" key="4">
    <source>
        <dbReference type="HAMAP-Rule" id="MF_01343"/>
    </source>
</evidence>
<keyword evidence="3 4" id="KW-0687">Ribonucleoprotein</keyword>
<dbReference type="InterPro" id="IPR012606">
    <property type="entry name" value="Ribosomal_uS15_N"/>
</dbReference>
<dbReference type="SMART" id="SM01387">
    <property type="entry name" value="Ribosomal_S15"/>
    <property type="match status" value="1"/>
</dbReference>
<dbReference type="HAMAP" id="MF_01343_A">
    <property type="entry name" value="Ribosomal_uS15_A"/>
    <property type="match status" value="1"/>
</dbReference>
<organism evidence="7">
    <name type="scientific">uncultured marine thaumarchaeote KM3_75_F03</name>
    <dbReference type="NCBI Taxonomy" id="1456279"/>
    <lineage>
        <taxon>Archaea</taxon>
        <taxon>Nitrososphaerota</taxon>
        <taxon>environmental samples</taxon>
    </lineage>
</organism>
<comment type="subunit">
    <text evidence="4">Part of the 30S ribosomal subunit.</text>
</comment>
<dbReference type="PANTHER" id="PTHR11885">
    <property type="entry name" value="RIBOSOMAL PROTEIN S15P/S13E"/>
    <property type="match status" value="1"/>
</dbReference>
<dbReference type="GO" id="GO:0022627">
    <property type="term" value="C:cytosolic small ribosomal subunit"/>
    <property type="evidence" value="ECO:0007669"/>
    <property type="project" value="TreeGrafter"/>
</dbReference>
<dbReference type="AlphaFoldDB" id="A0A075HSS1"/>
<protein>
    <recommendedName>
        <fullName evidence="4">Small ribosomal subunit protein uS15</fullName>
    </recommendedName>
</protein>